<evidence type="ECO:0000313" key="3">
    <source>
        <dbReference type="EMBL" id="MBM7470550.1"/>
    </source>
</evidence>
<name>A0ABS2L0E5_9MICO</name>
<keyword evidence="2" id="KW-0812">Transmembrane</keyword>
<evidence type="ECO:0000256" key="2">
    <source>
        <dbReference type="SAM" id="Phobius"/>
    </source>
</evidence>
<dbReference type="EMBL" id="JAFBBU010000001">
    <property type="protein sequence ID" value="MBM7470550.1"/>
    <property type="molecule type" value="Genomic_DNA"/>
</dbReference>
<comment type="caution">
    <text evidence="3">The sequence shown here is derived from an EMBL/GenBank/DDBJ whole genome shotgun (WGS) entry which is preliminary data.</text>
</comment>
<sequence length="479" mass="48052">MPVELSISSLTDNSGSCTDLVSCVAAGAGNVIGGAAGVVNFWTDPWGNTFKALQDSARNLAQSVIPTVTHATLPDLNADWFLKAYAVAFALAIFAAVIILIPQTLRTARGKQAGSELLESIGMYFPLFLVGAMFGPAFGAVLVRFFAALTDLIAGWGITASADTITTKFQDMLNAGEATGIAGGAPVGVVLMLLMIVGLLLVVLMLIVQLLTLYFTGVLLPLGLMWIIDPTKRQFGLAIIGIWVGVLAAHPLLFFLLSFAYLMVSSNVDAFGSGSSLEKTVQLVVSLLSLFVAGLAPLVLMKLAPVLPIGNGGGRGPQFAGPDIGARNMTDANNRYGSSMPDSGSPFGSGPSAQATSVPSYAGGGEGQPMGASHLMDAASAGSKSGAAASESASVGSSAAGAGVAAGEGAVAAEGGLAAAGAAESSTGVGAVIGVPTLIAAGAAKGYGVAKDAANTVGSHAAAPIDDHEETYGKDPFNE</sequence>
<feature type="compositionally biased region" description="Low complexity" evidence="1">
    <location>
        <begin position="337"/>
        <end position="352"/>
    </location>
</feature>
<keyword evidence="2" id="KW-1133">Transmembrane helix</keyword>
<dbReference type="Proteomes" id="UP000776164">
    <property type="component" value="Unassembled WGS sequence"/>
</dbReference>
<dbReference type="RefSeq" id="WP_205106289.1">
    <property type="nucleotide sequence ID" value="NZ_BAAAHT010000001.1"/>
</dbReference>
<proteinExistence type="predicted"/>
<protein>
    <recommendedName>
        <fullName evidence="5">Type IV secretion system protein</fullName>
    </recommendedName>
</protein>
<feature type="compositionally biased region" description="Basic and acidic residues" evidence="1">
    <location>
        <begin position="470"/>
        <end position="479"/>
    </location>
</feature>
<reference evidence="3 4" key="1">
    <citation type="submission" date="2021-01" db="EMBL/GenBank/DDBJ databases">
        <title>Sequencing the genomes of 1000 actinobacteria strains.</title>
        <authorList>
            <person name="Klenk H.-P."/>
        </authorList>
    </citation>
    <scope>NUCLEOTIDE SEQUENCE [LARGE SCALE GENOMIC DNA]</scope>
    <source>
        <strain evidence="3 4">DSM 13057</strain>
    </source>
</reference>
<evidence type="ECO:0000256" key="1">
    <source>
        <dbReference type="SAM" id="MobiDB-lite"/>
    </source>
</evidence>
<feature type="transmembrane region" description="Helical" evidence="2">
    <location>
        <begin position="80"/>
        <end position="101"/>
    </location>
</feature>
<organism evidence="3 4">
    <name type="scientific">Subtercola frigoramans</name>
    <dbReference type="NCBI Taxonomy" id="120298"/>
    <lineage>
        <taxon>Bacteria</taxon>
        <taxon>Bacillati</taxon>
        <taxon>Actinomycetota</taxon>
        <taxon>Actinomycetes</taxon>
        <taxon>Micrococcales</taxon>
        <taxon>Microbacteriaceae</taxon>
        <taxon>Subtercola</taxon>
    </lineage>
</organism>
<feature type="transmembrane region" description="Helical" evidence="2">
    <location>
        <begin position="281"/>
        <end position="300"/>
    </location>
</feature>
<feature type="transmembrane region" description="Helical" evidence="2">
    <location>
        <begin position="145"/>
        <end position="166"/>
    </location>
</feature>
<feature type="transmembrane region" description="Helical" evidence="2">
    <location>
        <begin position="235"/>
        <end position="261"/>
    </location>
</feature>
<feature type="region of interest" description="Disordered" evidence="1">
    <location>
        <begin position="458"/>
        <end position="479"/>
    </location>
</feature>
<evidence type="ECO:0008006" key="5">
    <source>
        <dbReference type="Google" id="ProtNLM"/>
    </source>
</evidence>
<feature type="region of interest" description="Disordered" evidence="1">
    <location>
        <begin position="330"/>
        <end position="373"/>
    </location>
</feature>
<feature type="transmembrane region" description="Helical" evidence="2">
    <location>
        <begin position="178"/>
        <end position="201"/>
    </location>
</feature>
<accession>A0ABS2L0E5</accession>
<keyword evidence="4" id="KW-1185">Reference proteome</keyword>
<feature type="transmembrane region" description="Helical" evidence="2">
    <location>
        <begin position="207"/>
        <end position="228"/>
    </location>
</feature>
<feature type="transmembrane region" description="Helical" evidence="2">
    <location>
        <begin position="121"/>
        <end position="139"/>
    </location>
</feature>
<gene>
    <name evidence="3" type="ORF">JOE66_000184</name>
</gene>
<evidence type="ECO:0000313" key="4">
    <source>
        <dbReference type="Proteomes" id="UP000776164"/>
    </source>
</evidence>
<keyword evidence="2" id="KW-0472">Membrane</keyword>